<evidence type="ECO:0000313" key="3">
    <source>
        <dbReference type="EMBL" id="GAA0351288.1"/>
    </source>
</evidence>
<dbReference type="RefSeq" id="WP_252806541.1">
    <property type="nucleotide sequence ID" value="NZ_BAAABM010000045.1"/>
</dbReference>
<organism evidence="3 4">
    <name type="scientific">Actinoallomurus spadix</name>
    <dbReference type="NCBI Taxonomy" id="79912"/>
    <lineage>
        <taxon>Bacteria</taxon>
        <taxon>Bacillati</taxon>
        <taxon>Actinomycetota</taxon>
        <taxon>Actinomycetes</taxon>
        <taxon>Streptosporangiales</taxon>
        <taxon>Thermomonosporaceae</taxon>
        <taxon>Actinoallomurus</taxon>
    </lineage>
</organism>
<sequence length="264" mass="27939">MRSYAITALIGTGLLGLAPQAQAAHARPAHPQPERPGAQNAAHARPADAQHEAARPGAQNAAHAQPEHARQAAVPAAHVRGGQTRPLAHTAVQARRAEPRPDRPGEQNAGVRPGDAQQGRPMPGRPVRIRPGDPQPQPQPGRSAYAMHLTGQAAHWEVSPGELQTVRWTLTNTGNRPLEHAQLVAAIPAGWSAREGRGCLRRGEYLGCDLGALAPGHSAAVLVPMVVQGRPGAVRLTAWSRGMVGVLTIPGPQTSIRVMVRERR</sequence>
<evidence type="ECO:0000313" key="4">
    <source>
        <dbReference type="Proteomes" id="UP001501822"/>
    </source>
</evidence>
<keyword evidence="2" id="KW-0732">Signal</keyword>
<accession>A0ABP3GP19</accession>
<feature type="signal peptide" evidence="2">
    <location>
        <begin position="1"/>
        <end position="23"/>
    </location>
</feature>
<feature type="compositionally biased region" description="Basic and acidic residues" evidence="1">
    <location>
        <begin position="95"/>
        <end position="105"/>
    </location>
</feature>
<evidence type="ECO:0000256" key="1">
    <source>
        <dbReference type="SAM" id="MobiDB-lite"/>
    </source>
</evidence>
<dbReference type="Proteomes" id="UP001501822">
    <property type="component" value="Unassembled WGS sequence"/>
</dbReference>
<feature type="compositionally biased region" description="Basic and acidic residues" evidence="1">
    <location>
        <begin position="45"/>
        <end position="54"/>
    </location>
</feature>
<comment type="caution">
    <text evidence="3">The sequence shown here is derived from an EMBL/GenBank/DDBJ whole genome shotgun (WGS) entry which is preliminary data.</text>
</comment>
<feature type="chain" id="PRO_5046295853" evidence="2">
    <location>
        <begin position="24"/>
        <end position="264"/>
    </location>
</feature>
<dbReference type="EMBL" id="BAAABM010000045">
    <property type="protein sequence ID" value="GAA0351288.1"/>
    <property type="molecule type" value="Genomic_DNA"/>
</dbReference>
<gene>
    <name evidence="3" type="ORF">GCM10010151_46160</name>
</gene>
<evidence type="ECO:0000256" key="2">
    <source>
        <dbReference type="SAM" id="SignalP"/>
    </source>
</evidence>
<keyword evidence="4" id="KW-1185">Reference proteome</keyword>
<name>A0ABP3GP19_9ACTN</name>
<protein>
    <submittedName>
        <fullName evidence="3">Uncharacterized protein</fullName>
    </submittedName>
</protein>
<reference evidence="4" key="1">
    <citation type="journal article" date="2019" name="Int. J. Syst. Evol. Microbiol.">
        <title>The Global Catalogue of Microorganisms (GCM) 10K type strain sequencing project: providing services to taxonomists for standard genome sequencing and annotation.</title>
        <authorList>
            <consortium name="The Broad Institute Genomics Platform"/>
            <consortium name="The Broad Institute Genome Sequencing Center for Infectious Disease"/>
            <person name="Wu L."/>
            <person name="Ma J."/>
        </authorList>
    </citation>
    <scope>NUCLEOTIDE SEQUENCE [LARGE SCALE GENOMIC DNA]</scope>
    <source>
        <strain evidence="4">JCM 3146</strain>
    </source>
</reference>
<feature type="region of interest" description="Disordered" evidence="1">
    <location>
        <begin position="21"/>
        <end position="142"/>
    </location>
</feature>
<proteinExistence type="predicted"/>